<evidence type="ECO:0000313" key="3">
    <source>
        <dbReference type="Proteomes" id="UP001165065"/>
    </source>
</evidence>
<accession>A0A9W7GQY3</accession>
<gene>
    <name evidence="2" type="ORF">TrCOL_g7755</name>
</gene>
<evidence type="ECO:0000313" key="2">
    <source>
        <dbReference type="EMBL" id="GMI48630.1"/>
    </source>
</evidence>
<comment type="caution">
    <text evidence="2">The sequence shown here is derived from an EMBL/GenBank/DDBJ whole genome shotgun (WGS) entry which is preliminary data.</text>
</comment>
<feature type="compositionally biased region" description="Basic and acidic residues" evidence="1">
    <location>
        <begin position="25"/>
        <end position="35"/>
    </location>
</feature>
<name>A0A9W7GQY3_9STRA</name>
<feature type="region of interest" description="Disordered" evidence="1">
    <location>
        <begin position="503"/>
        <end position="540"/>
    </location>
</feature>
<feature type="compositionally biased region" description="Low complexity" evidence="1">
    <location>
        <begin position="8"/>
        <end position="20"/>
    </location>
</feature>
<dbReference type="InterPro" id="IPR048682">
    <property type="entry name" value="COG4"/>
</dbReference>
<dbReference type="AlphaFoldDB" id="A0A9W7GQY3"/>
<dbReference type="PANTHER" id="PTHR24016:SF0">
    <property type="entry name" value="CONSERVED OLIGOMERIC GOLGI COMPLEX SUBUNIT 4"/>
    <property type="match status" value="1"/>
</dbReference>
<proteinExistence type="predicted"/>
<dbReference type="Proteomes" id="UP001165065">
    <property type="component" value="Unassembled WGS sequence"/>
</dbReference>
<dbReference type="EMBL" id="BRYA01000413">
    <property type="protein sequence ID" value="GMI48630.1"/>
    <property type="molecule type" value="Genomic_DNA"/>
</dbReference>
<feature type="compositionally biased region" description="Gly residues" evidence="1">
    <location>
        <begin position="510"/>
        <end position="519"/>
    </location>
</feature>
<organism evidence="2 3">
    <name type="scientific">Triparma columacea</name>
    <dbReference type="NCBI Taxonomy" id="722753"/>
    <lineage>
        <taxon>Eukaryota</taxon>
        <taxon>Sar</taxon>
        <taxon>Stramenopiles</taxon>
        <taxon>Ochrophyta</taxon>
        <taxon>Bolidophyceae</taxon>
        <taxon>Parmales</taxon>
        <taxon>Triparmaceae</taxon>
        <taxon>Triparma</taxon>
    </lineage>
</organism>
<evidence type="ECO:0000256" key="1">
    <source>
        <dbReference type="SAM" id="MobiDB-lite"/>
    </source>
</evidence>
<dbReference type="OrthoDB" id="47059at2759"/>
<keyword evidence="3" id="KW-1185">Reference proteome</keyword>
<reference evidence="3" key="1">
    <citation type="journal article" date="2023" name="Commun. Biol.">
        <title>Genome analysis of Parmales, the sister group of diatoms, reveals the evolutionary specialization of diatoms from phago-mixotrophs to photoautotrophs.</title>
        <authorList>
            <person name="Ban H."/>
            <person name="Sato S."/>
            <person name="Yoshikawa S."/>
            <person name="Yamada K."/>
            <person name="Nakamura Y."/>
            <person name="Ichinomiya M."/>
            <person name="Sato N."/>
            <person name="Blanc-Mathieu R."/>
            <person name="Endo H."/>
            <person name="Kuwata A."/>
            <person name="Ogata H."/>
        </authorList>
    </citation>
    <scope>NUCLEOTIDE SEQUENCE [LARGE SCALE GENOMIC DNA]</scope>
</reference>
<protein>
    <submittedName>
        <fullName evidence="2">Uncharacterized protein</fullName>
    </submittedName>
</protein>
<sequence length="835" mass="90773">MPPPPLSTNSKTQDTITTTTPPVRENQKSHRLEGREVVKEEAFDKNEPTFSKNVVEVGMRADNKGGRGAIETFSCEEQARQQSRPGSEEPKAASPVVAKPAVTVNASKEIDTTATIQSFYMSLEQARQQLDELTEMLNRDPCSENPLDPYPLFSFIQQAQPMLGAVLDLDGGILDEDEALISNNCCEKGAEIVKVALELVCGANKVTMDKNFEAGAAQLIEMYCSIPSEGTFSPSSIEIYSNFLLRCVQDRSKGSLKALTAVRTRMKMNARSRVDSLDAEEGEDASQTHINTIATILGESSTILGAIRSWRDGIERAPTWDVARGRLLECCTEAFRKVDLEAQTLAATVCKWMVADLGVSAWVERAGRNEGGEDLGELDSLLEEVAFLCQVVCRYLRFIEDDEDGKSALGSLSKEHYKLYTTLECFHVKFSLGVALGLATPYNIVDNVYSPSYVEDAFYVCRKALERCCSTTCQEVVIDVGRFIKGLYDGGGVVRVALERGDGCKKSAKGAGGGAGGGQDTPKKKKKDKTEGANGDQGGGRGWGLGMFAAALMDAVDDMDEEGAVPGGGGVVGVAENWLQSDEDKHFAKVVKIMGIAGCRVGILGLVGVLQDNEFEGDLVEGLKAVGDDYMQWMVEECEKIVKGGLGGVDGEGVGEFELRENDSLVFLRMRKYVGGIDYDLEEKDFDILENERRIEKALLEGLRGSLLMKAIEGGAFGDCGAYDVDSEGPLHCLMKKIGERAGDCLFKAILDVNEGGIGDWGALLLSKYVRCVEKVLGVGPGLGILVSREFDKVQEAINLLSVEKIGDLERWYDEGGGLGEEEREAVIRRRKDFC</sequence>
<dbReference type="PANTHER" id="PTHR24016">
    <property type="entry name" value="CONSERVED OLIGOMERIC GOLGI COMPLEX SUBUNIT 4"/>
    <property type="match status" value="1"/>
</dbReference>
<feature type="region of interest" description="Disordered" evidence="1">
    <location>
        <begin position="1"/>
        <end position="35"/>
    </location>
</feature>